<dbReference type="AlphaFoldDB" id="A0A2R3Z6N4"/>
<accession>A0A2R3Z6N4</accession>
<evidence type="ECO:0000313" key="3">
    <source>
        <dbReference type="Proteomes" id="UP000241507"/>
    </source>
</evidence>
<evidence type="ECO:0000256" key="1">
    <source>
        <dbReference type="SAM" id="Phobius"/>
    </source>
</evidence>
<keyword evidence="3" id="KW-1185">Reference proteome</keyword>
<protein>
    <submittedName>
        <fullName evidence="2">Septum formation initiator</fullName>
    </submittedName>
</protein>
<dbReference type="RefSeq" id="WP_107012728.1">
    <property type="nucleotide sequence ID" value="NZ_CP028136.1"/>
</dbReference>
<evidence type="ECO:0000313" key="2">
    <source>
        <dbReference type="EMBL" id="AVR45953.1"/>
    </source>
</evidence>
<dbReference type="Proteomes" id="UP000241507">
    <property type="component" value="Chromosome"/>
</dbReference>
<keyword evidence="1" id="KW-0472">Membrane</keyword>
<dbReference type="Pfam" id="PF04977">
    <property type="entry name" value="DivIC"/>
    <property type="match status" value="1"/>
</dbReference>
<dbReference type="InterPro" id="IPR007060">
    <property type="entry name" value="FtsL/DivIC"/>
</dbReference>
<sequence length="104" mass="12951">MKFKDLRKKPWFRFISNKYVLITLIFAGWMFFLDTNSWLIHHELNQEIQELQDNKNYYQTQIAEDKEVINKLHDSTELEKFARQKYYMKRDDEDIYIIEYDTID</sequence>
<dbReference type="OrthoDB" id="1467719at2"/>
<keyword evidence="1" id="KW-0812">Transmembrane</keyword>
<dbReference type="KEGG" id="grs:C7S20_12195"/>
<reference evidence="3" key="1">
    <citation type="submission" date="2018-03" db="EMBL/GenBank/DDBJ databases">
        <title>Gramella fulva sp. nov., isolated from a dry surface of tidal flat.</title>
        <authorList>
            <person name="Hwang S.H."/>
            <person name="Hwang W.M."/>
            <person name="Kang K."/>
            <person name="Ahn T.-Y."/>
        </authorList>
    </citation>
    <scope>NUCLEOTIDE SEQUENCE [LARGE SCALE GENOMIC DNA]</scope>
    <source>
        <strain evidence="3">SH35</strain>
    </source>
</reference>
<gene>
    <name evidence="2" type="ORF">C7S20_12195</name>
</gene>
<keyword evidence="1" id="KW-1133">Transmembrane helix</keyword>
<organism evidence="2 3">
    <name type="scientific">Christiangramia fulva</name>
    <dbReference type="NCBI Taxonomy" id="2126553"/>
    <lineage>
        <taxon>Bacteria</taxon>
        <taxon>Pseudomonadati</taxon>
        <taxon>Bacteroidota</taxon>
        <taxon>Flavobacteriia</taxon>
        <taxon>Flavobacteriales</taxon>
        <taxon>Flavobacteriaceae</taxon>
        <taxon>Christiangramia</taxon>
    </lineage>
</organism>
<proteinExistence type="predicted"/>
<name>A0A2R3Z6N4_9FLAO</name>
<dbReference type="EMBL" id="CP028136">
    <property type="protein sequence ID" value="AVR45953.1"/>
    <property type="molecule type" value="Genomic_DNA"/>
</dbReference>
<feature type="transmembrane region" description="Helical" evidence="1">
    <location>
        <begin position="20"/>
        <end position="40"/>
    </location>
</feature>